<dbReference type="EMBL" id="BQNB010021615">
    <property type="protein sequence ID" value="GJU08255.1"/>
    <property type="molecule type" value="Genomic_DNA"/>
</dbReference>
<sequence>MVEVSSSKKFIVTDFNNYIMVGSRSVMEQYHELFQILGQYTQHGLFMDESISVSSIIDKLPPSWKDFKHMLKHNMDELSLVQLGSHFRIEETLKMEESGKKKSKDIVGSSSLNMVEDDKNKKNNKNFKGNKGKFHDKKDDSSLRWLIGSVANPVISRRIVGLKRTMVQALLDRDKEDDEIA</sequence>
<keyword evidence="3" id="KW-1185">Reference proteome</keyword>
<dbReference type="PANTHER" id="PTHR47592">
    <property type="entry name" value="PBF68 PROTEIN"/>
    <property type="match status" value="1"/>
</dbReference>
<evidence type="ECO:0008006" key="4">
    <source>
        <dbReference type="Google" id="ProtNLM"/>
    </source>
</evidence>
<accession>A0ABQ5J8I0</accession>
<protein>
    <recommendedName>
        <fullName evidence="4">Zinc finger, CCHC-type</fullName>
    </recommendedName>
</protein>
<evidence type="ECO:0000313" key="3">
    <source>
        <dbReference type="Proteomes" id="UP001151760"/>
    </source>
</evidence>
<comment type="caution">
    <text evidence="2">The sequence shown here is derived from an EMBL/GenBank/DDBJ whole genome shotgun (WGS) entry which is preliminary data.</text>
</comment>
<dbReference type="PANTHER" id="PTHR47592:SF29">
    <property type="entry name" value="ZINC FINGER, CCHC-TYPE"/>
    <property type="match status" value="1"/>
</dbReference>
<reference evidence="2" key="2">
    <citation type="submission" date="2022-01" db="EMBL/GenBank/DDBJ databases">
        <authorList>
            <person name="Yamashiro T."/>
            <person name="Shiraishi A."/>
            <person name="Satake H."/>
            <person name="Nakayama K."/>
        </authorList>
    </citation>
    <scope>NUCLEOTIDE SEQUENCE</scope>
</reference>
<dbReference type="Pfam" id="PF14223">
    <property type="entry name" value="Retrotran_gag_2"/>
    <property type="match status" value="1"/>
</dbReference>
<feature type="compositionally biased region" description="Basic residues" evidence="1">
    <location>
        <begin position="122"/>
        <end position="135"/>
    </location>
</feature>
<proteinExistence type="predicted"/>
<reference evidence="2" key="1">
    <citation type="journal article" date="2022" name="Int. J. Mol. Sci.">
        <title>Draft Genome of Tanacetum Coccineum: Genomic Comparison of Closely Related Tanacetum-Family Plants.</title>
        <authorList>
            <person name="Yamashiro T."/>
            <person name="Shiraishi A."/>
            <person name="Nakayama K."/>
            <person name="Satake H."/>
        </authorList>
    </citation>
    <scope>NUCLEOTIDE SEQUENCE</scope>
</reference>
<gene>
    <name evidence="2" type="ORF">Tco_1124685</name>
</gene>
<dbReference type="Proteomes" id="UP001151760">
    <property type="component" value="Unassembled WGS sequence"/>
</dbReference>
<feature type="region of interest" description="Disordered" evidence="1">
    <location>
        <begin position="117"/>
        <end position="137"/>
    </location>
</feature>
<name>A0ABQ5J8I0_9ASTR</name>
<organism evidence="2 3">
    <name type="scientific">Tanacetum coccineum</name>
    <dbReference type="NCBI Taxonomy" id="301880"/>
    <lineage>
        <taxon>Eukaryota</taxon>
        <taxon>Viridiplantae</taxon>
        <taxon>Streptophyta</taxon>
        <taxon>Embryophyta</taxon>
        <taxon>Tracheophyta</taxon>
        <taxon>Spermatophyta</taxon>
        <taxon>Magnoliopsida</taxon>
        <taxon>eudicotyledons</taxon>
        <taxon>Gunneridae</taxon>
        <taxon>Pentapetalae</taxon>
        <taxon>asterids</taxon>
        <taxon>campanulids</taxon>
        <taxon>Asterales</taxon>
        <taxon>Asteraceae</taxon>
        <taxon>Asteroideae</taxon>
        <taxon>Anthemideae</taxon>
        <taxon>Anthemidinae</taxon>
        <taxon>Tanacetum</taxon>
    </lineage>
</organism>
<evidence type="ECO:0000256" key="1">
    <source>
        <dbReference type="SAM" id="MobiDB-lite"/>
    </source>
</evidence>
<evidence type="ECO:0000313" key="2">
    <source>
        <dbReference type="EMBL" id="GJU08255.1"/>
    </source>
</evidence>